<evidence type="ECO:0000256" key="16">
    <source>
        <dbReference type="PROSITE-ProRule" id="PRU00125"/>
    </source>
</evidence>
<comment type="caution">
    <text evidence="22">The sequence shown here is derived from an EMBL/GenBank/DDBJ whole genome shotgun (WGS) entry which is preliminary data.</text>
</comment>
<feature type="region of interest" description="Disordered" evidence="18">
    <location>
        <begin position="1855"/>
        <end position="1889"/>
    </location>
</feature>
<evidence type="ECO:0000256" key="3">
    <source>
        <dbReference type="ARBA" id="ARBA00008223"/>
    </source>
</evidence>
<dbReference type="InterPro" id="IPR001781">
    <property type="entry name" value="Znf_LIM"/>
</dbReference>
<evidence type="ECO:0000256" key="17">
    <source>
        <dbReference type="SAM" id="Coils"/>
    </source>
</evidence>
<evidence type="ECO:0000256" key="10">
    <source>
        <dbReference type="ARBA" id="ARBA00022857"/>
    </source>
</evidence>
<feature type="compositionally biased region" description="Low complexity" evidence="18">
    <location>
        <begin position="1409"/>
        <end position="1420"/>
    </location>
</feature>
<evidence type="ECO:0000313" key="22">
    <source>
        <dbReference type="EMBL" id="CAG5127224.1"/>
    </source>
</evidence>
<feature type="compositionally biased region" description="Acidic residues" evidence="18">
    <location>
        <begin position="832"/>
        <end position="841"/>
    </location>
</feature>
<dbReference type="GO" id="GO:0003779">
    <property type="term" value="F:actin binding"/>
    <property type="evidence" value="ECO:0007669"/>
    <property type="project" value="UniProtKB-KW"/>
</dbReference>
<dbReference type="Pfam" id="PF12130">
    <property type="entry name" value="bMERB_dom"/>
    <property type="match status" value="1"/>
</dbReference>
<feature type="region of interest" description="Disordered" evidence="18">
    <location>
        <begin position="1994"/>
        <end position="2170"/>
    </location>
</feature>
<evidence type="ECO:0000256" key="5">
    <source>
        <dbReference type="ARBA" id="ARBA00022490"/>
    </source>
</evidence>
<dbReference type="Pfam" id="PF00890">
    <property type="entry name" value="FAD_binding_2"/>
    <property type="match status" value="1"/>
</dbReference>
<sequence length="2387" mass="263408">VLIIGSGPCGLRTAIECALLGAKTVIVEKRDRFSRNNVLHLWPYLITDLRNLGAKKFFGKFCAGAIDHISIRQLQCILLKVALLLGVEVHVNVTFEGLIEPPEDQSSGVGWKCKVTPDNHALSEYEFDVLIGADGKRNTLPGFRRKEFRGKLAIAVTANFINRNSQAEARVQEISGVAFIFNQKFFMDLKESTRIDLENIVYYKDDTHYFVMTAKKASLLEKGVLKEDYSDTLALLDRANVDQERLMAFAREAANFSTNYQLPSLEYAVNHYGQADVAMFDFTSMFAAENASRFLLKNGHHLLMGLVGDSLLEPFWPTGSGCARGFLSAFDAAWMIRNWAMGKSPLQVLAERESIYTVLSQTTPNYLNKNHNLFSLDPNTRYPNLNQKMVKPSQVRHLYEGGVFDTKELEEEDLAVTVPAKRPRTDVSSIDSYSLLRWCQRVLNTGKYRDVHVVDFTSSWRSGLALCALIHSFRPELINNTMLMECDVSANNQMAFNIAEKELGIPPVLTGEDMAKYDVPDKLTMVSYLAQFYELFKLQPLPTSMPLPVKAKRKSTAKDANQPKSPHSPRKHVPLFQKLSAKLGKSKKRKEEDENERSILGSKKLKEREQKSEVELVGYSKLPMGEIANRLQLDRKTDIKVNKMEERSGAVSVTAMADLLVAKFKGNESRPPPEPIKKLRGQPSLLAASSASEFCSFCHKRVYIMERMSAEGEFFHRSCLRCDHCGVGLRLTNYSCDRDTKPVKFFCYRHAIPELRTRPQRKRVLDEVNMSENVPDVVITPAPDIDTGQTPKERTLKKIPASHLTPLLLPKDTSERAENTPERIEFEISFDGQEEESEEEQFEHNLRASLSSDTLLDDEDSDSELSDFDADEFDYLSESEMARILDNWSDAEDEVWENAVESFKSPHTPLTLEEACELRGNWRRHHSLEDLVGDQEEDRTPSRGPEYSRLFGENCEDEGSSTEVDDGMCSEYETDVSSEEDDSSDEDKTEPVPGVSADEQTEKSLKSPISPVSRLSASKASFFSEPPKVVSLDPWSMFGMVNKTAEADTASSKSVDKVKHAGKKSSTSSRKKSSCSESKSMSERRKSTESKKDVSSKDTDVSESLEFDIKAADVGENRDETVSPTGSLDELKEDFHLEHMDEEQLGLDVKGSESVEELEAGRMQPSIQIESESVGVTEPNARASGSGELVGVDVDTDELLEKAALSQAMEELLQSDQRSSSIDSSDELGTESSESEDKEEMFLEGHLDPATEGRAKRYVKHVSHAKISHSSDSDSDAGGIETTTPGSSQPHVKSENLSAHVGVHLNSNQDVEAVADDQNFVKTGDSKVETEQDDVSLQKALESVAAMQDLSDNSDIDDLVFSILDDRFVTDRNIGSRKQAKAAERTSAITVSDLNEYENIQMNKNRPISVPSDSESSLSSAEEDQPKGQVLEVEPGDDDIKPDQLMLDDYTTTLSLALGESYSDEGEEKFDEENKSSILSREEMKPGDDDIKPDQLVLDDYTTTVSLALGESYSDELEDKLDEKISPVLNQQDSENTVEEALPEGNVECSSNRDEPNGINDDFEAAVDNSSLYITPDASLERQATATADSSIPDTVADDSSILDTAVADSSILDSVVGDNSIIDLVAADSSFPGSIATNSSVPSKIDAVNSIPGTVTADSSIPGSVAPDSSILDSVAADSSVPGTVDAVSSIPGSVAADSSMPGSVSVTADSSVPGSVSVTQKIPLPRPLPPVPQPRKSKNHKEKKSSKIKVISGDLTPPRIADSESSGSDFFLTPVENTLVSPLSEVRKVSSPSDNSLSCMDTSKNIISSSAIQHSNSTANSETAKSRRKMPALPKLNIPTKQPLEISHQIDTTEDQPIMCSSPKLGKQLNPRTVSSQFSQQSSSPISPSKAQAAFTVNTKLSSISAKGSGAVTQVLTPTFNPPKMKVPIDKGKLKLGSSSDHLESDHEADVKKRISAEGIVIQHMFDEDIPFADESEAEDKFFTPCAPEKKVRPTFTTSQSSDSNRISSHSAVHNDETDATALGVNKAAERVISKTGKPKAHNSSAPVPAKRAPERSVAEHGKHSISYDTNSFSDVLSESDDNRIQTAASSATECDQKSTSGKSKDKKVKVNSQTARKEPNKTKERKEKKKKSLLPFIHPSKTAENRSGDGRIRPHSHGTAKGGDDNLAVHHSHQKFTAAGDKKVRVSKAVFDSNEDVSKTPESKRELAICSVFHSEASNRQTKHLHNLSPTKRAAPVAAKASADELSDSDESHISLSTMQRRREEDLDERVARRLRKIQQKQHKRAEQKRLRMAQEIQRQLEEVEVRQRELEERGIAVEKALRGDVSAEDVDEGQLMSEWFSLVHEKNALVRYESELNVRAKELELEDRQARLEMDFRERSKQP</sequence>
<feature type="region of interest" description="Disordered" evidence="18">
    <location>
        <begin position="1210"/>
        <end position="1304"/>
    </location>
</feature>
<dbReference type="SUPFAM" id="SSF51905">
    <property type="entry name" value="FAD/NAD(P)-binding domain"/>
    <property type="match status" value="1"/>
</dbReference>
<feature type="compositionally biased region" description="Acidic residues" evidence="18">
    <location>
        <begin position="1224"/>
        <end position="1239"/>
    </location>
</feature>
<feature type="compositionally biased region" description="Polar residues" evidence="18">
    <location>
        <begin position="1281"/>
        <end position="1297"/>
    </location>
</feature>
<feature type="non-terminal residue" evidence="22">
    <location>
        <position position="2387"/>
    </location>
</feature>
<feature type="coiled-coil region" evidence="17">
    <location>
        <begin position="2286"/>
        <end position="2317"/>
    </location>
</feature>
<dbReference type="EMBL" id="CAJHNH020002613">
    <property type="protein sequence ID" value="CAG5127224.1"/>
    <property type="molecule type" value="Genomic_DNA"/>
</dbReference>
<dbReference type="Gene3D" id="2.10.110.10">
    <property type="entry name" value="Cysteine Rich Protein"/>
    <property type="match status" value="1"/>
</dbReference>
<feature type="region of interest" description="Disordered" evidence="18">
    <location>
        <begin position="547"/>
        <end position="606"/>
    </location>
</feature>
<proteinExistence type="inferred from homology"/>
<feature type="compositionally biased region" description="Acidic residues" evidence="18">
    <location>
        <begin position="855"/>
        <end position="866"/>
    </location>
</feature>
<feature type="region of interest" description="Disordered" evidence="18">
    <location>
        <begin position="2222"/>
        <end position="2254"/>
    </location>
</feature>
<organism evidence="22 23">
    <name type="scientific">Candidula unifasciata</name>
    <dbReference type="NCBI Taxonomy" id="100452"/>
    <lineage>
        <taxon>Eukaryota</taxon>
        <taxon>Metazoa</taxon>
        <taxon>Spiralia</taxon>
        <taxon>Lophotrochozoa</taxon>
        <taxon>Mollusca</taxon>
        <taxon>Gastropoda</taxon>
        <taxon>Heterobranchia</taxon>
        <taxon>Euthyneura</taxon>
        <taxon>Panpulmonata</taxon>
        <taxon>Eupulmonata</taxon>
        <taxon>Stylommatophora</taxon>
        <taxon>Helicina</taxon>
        <taxon>Helicoidea</taxon>
        <taxon>Geomitridae</taxon>
        <taxon>Candidula</taxon>
    </lineage>
</organism>
<evidence type="ECO:0000256" key="7">
    <source>
        <dbReference type="ARBA" id="ARBA00022723"/>
    </source>
</evidence>
<keyword evidence="5" id="KW-0963">Cytoplasm</keyword>
<dbReference type="GO" id="GO:0120501">
    <property type="term" value="F:F-actin monooxygenase activity"/>
    <property type="evidence" value="ECO:0007669"/>
    <property type="project" value="UniProtKB-EC"/>
</dbReference>
<evidence type="ECO:0000256" key="2">
    <source>
        <dbReference type="ARBA" id="ARBA00004496"/>
    </source>
</evidence>
<feature type="compositionally biased region" description="Basic and acidic residues" evidence="18">
    <location>
        <begin position="1080"/>
        <end position="1100"/>
    </location>
</feature>
<evidence type="ECO:0000256" key="13">
    <source>
        <dbReference type="ARBA" id="ARBA00023038"/>
    </source>
</evidence>
<keyword evidence="14" id="KW-0009">Actin-binding</keyword>
<dbReference type="InterPro" id="IPR003953">
    <property type="entry name" value="FAD-dep_OxRdtase_2_FAD-bd"/>
</dbReference>
<feature type="compositionally biased region" description="Polar residues" evidence="18">
    <location>
        <begin position="2087"/>
        <end position="2104"/>
    </location>
</feature>
<keyword evidence="13 16" id="KW-0440">LIM domain</keyword>
<keyword evidence="9 16" id="KW-0862">Zinc</keyword>
<evidence type="ECO:0000256" key="4">
    <source>
        <dbReference type="ARBA" id="ARBA00012709"/>
    </source>
</evidence>
<keyword evidence="17" id="KW-0175">Coiled coil</keyword>
<feature type="compositionally biased region" description="Basic and acidic residues" evidence="18">
    <location>
        <begin position="2118"/>
        <end position="2128"/>
    </location>
</feature>
<dbReference type="InterPro" id="IPR001715">
    <property type="entry name" value="CH_dom"/>
</dbReference>
<keyword evidence="10" id="KW-0521">NADP</keyword>
<dbReference type="OrthoDB" id="20799at2759"/>
<feature type="non-terminal residue" evidence="22">
    <location>
        <position position="1"/>
    </location>
</feature>
<dbReference type="InterPro" id="IPR022735">
    <property type="entry name" value="bMERB_dom"/>
</dbReference>
<evidence type="ECO:0000256" key="6">
    <source>
        <dbReference type="ARBA" id="ARBA00022630"/>
    </source>
</evidence>
<keyword evidence="23" id="KW-1185">Reference proteome</keyword>
<feature type="compositionally biased region" description="Low complexity" evidence="18">
    <location>
        <begin position="1877"/>
        <end position="1889"/>
    </location>
</feature>
<feature type="region of interest" description="Disordered" evidence="18">
    <location>
        <begin position="1529"/>
        <end position="1554"/>
    </location>
</feature>
<feature type="compositionally biased region" description="Basic and acidic residues" evidence="18">
    <location>
        <begin position="2144"/>
        <end position="2155"/>
    </location>
</feature>
<feature type="domain" description="Calponin-homology (CH)" evidence="19">
    <location>
        <begin position="429"/>
        <end position="534"/>
    </location>
</feature>
<evidence type="ECO:0000256" key="9">
    <source>
        <dbReference type="ARBA" id="ARBA00022833"/>
    </source>
</evidence>
<evidence type="ECO:0000259" key="19">
    <source>
        <dbReference type="PROSITE" id="PS50021"/>
    </source>
</evidence>
<feature type="compositionally biased region" description="Polar residues" evidence="18">
    <location>
        <begin position="1702"/>
        <end position="1722"/>
    </location>
</feature>
<dbReference type="FunFam" id="3.50.50.60:FF:000004">
    <property type="entry name" value="protein-methionine sulfoxide oxidase MICAL2 isoform X1"/>
    <property type="match status" value="1"/>
</dbReference>
<reference evidence="22" key="1">
    <citation type="submission" date="2021-04" db="EMBL/GenBank/DDBJ databases">
        <authorList>
            <consortium name="Molecular Ecology Group"/>
        </authorList>
    </citation>
    <scope>NUCLEOTIDE SEQUENCE</scope>
</reference>
<dbReference type="SUPFAM" id="SSF57716">
    <property type="entry name" value="Glucocorticoid receptor-like (DNA-binding domain)"/>
    <property type="match status" value="1"/>
</dbReference>
<keyword evidence="6" id="KW-0285">Flavoprotein</keyword>
<dbReference type="PANTHER" id="PTHR23167">
    <property type="entry name" value="CALPONIN HOMOLOGY DOMAIN-CONTAINING PROTEIN DDB_G0272472-RELATED"/>
    <property type="match status" value="1"/>
</dbReference>
<dbReference type="Gene3D" id="1.10.418.10">
    <property type="entry name" value="Calponin-like domain"/>
    <property type="match status" value="1"/>
</dbReference>
<evidence type="ECO:0000256" key="8">
    <source>
        <dbReference type="ARBA" id="ARBA00022827"/>
    </source>
</evidence>
<dbReference type="SMART" id="SM01203">
    <property type="entry name" value="DUF3585"/>
    <property type="match status" value="1"/>
</dbReference>
<feature type="region of interest" description="Disordered" evidence="18">
    <location>
        <begin position="929"/>
        <end position="1033"/>
    </location>
</feature>
<evidence type="ECO:0000256" key="11">
    <source>
        <dbReference type="ARBA" id="ARBA00023002"/>
    </source>
</evidence>
<evidence type="ECO:0000259" key="20">
    <source>
        <dbReference type="PROSITE" id="PS50023"/>
    </source>
</evidence>
<feature type="compositionally biased region" description="Acidic residues" evidence="18">
    <location>
        <begin position="1462"/>
        <end position="1471"/>
    </location>
</feature>
<feature type="region of interest" description="Disordered" evidence="18">
    <location>
        <begin position="830"/>
        <end position="866"/>
    </location>
</feature>
<feature type="compositionally biased region" description="Basic residues" evidence="18">
    <location>
        <begin position="1737"/>
        <end position="1749"/>
    </location>
</feature>
<feature type="region of interest" description="Disordered" evidence="18">
    <location>
        <begin position="779"/>
        <end position="799"/>
    </location>
</feature>
<comment type="subcellular location">
    <subcellularLocation>
        <location evidence="2">Cytoplasm</location>
    </subcellularLocation>
</comment>
<dbReference type="EC" id="1.14.13.225" evidence="4"/>
<evidence type="ECO:0000256" key="14">
    <source>
        <dbReference type="ARBA" id="ARBA00023203"/>
    </source>
</evidence>
<dbReference type="InterPro" id="IPR050540">
    <property type="entry name" value="F-actin_Monoox_Mical"/>
</dbReference>
<evidence type="ECO:0000256" key="18">
    <source>
        <dbReference type="SAM" id="MobiDB-lite"/>
    </source>
</evidence>
<feature type="region of interest" description="Disordered" evidence="18">
    <location>
        <begin position="1458"/>
        <end position="1494"/>
    </location>
</feature>
<dbReference type="SMART" id="SM00033">
    <property type="entry name" value="CH"/>
    <property type="match status" value="1"/>
</dbReference>
<dbReference type="Proteomes" id="UP000678393">
    <property type="component" value="Unassembled WGS sequence"/>
</dbReference>
<keyword evidence="11" id="KW-0560">Oxidoreductase</keyword>
<dbReference type="PROSITE" id="PS50023">
    <property type="entry name" value="LIM_DOMAIN_2"/>
    <property type="match status" value="1"/>
</dbReference>
<comment type="cofactor">
    <cofactor evidence="1">
        <name>FAD</name>
        <dbReference type="ChEBI" id="CHEBI:57692"/>
    </cofactor>
</comment>
<dbReference type="InterPro" id="IPR036188">
    <property type="entry name" value="FAD/NAD-bd_sf"/>
</dbReference>
<feature type="compositionally biased region" description="Polar residues" evidence="18">
    <location>
        <begin position="1997"/>
        <end position="2014"/>
    </location>
</feature>
<evidence type="ECO:0000256" key="1">
    <source>
        <dbReference type="ARBA" id="ARBA00001974"/>
    </source>
</evidence>
<feature type="domain" description="LIM zinc-binding" evidence="20">
    <location>
        <begin position="693"/>
        <end position="757"/>
    </location>
</feature>
<feature type="region of interest" description="Disordered" evidence="18">
    <location>
        <begin position="1045"/>
        <end position="1128"/>
    </location>
</feature>
<feature type="region of interest" description="Disordered" evidence="18">
    <location>
        <begin position="1696"/>
        <end position="1769"/>
    </location>
</feature>
<feature type="compositionally biased region" description="Basic and acidic residues" evidence="18">
    <location>
        <begin position="2054"/>
        <end position="2065"/>
    </location>
</feature>
<feature type="compositionally biased region" description="Basic and acidic residues" evidence="18">
    <location>
        <begin position="1472"/>
        <end position="1493"/>
    </location>
</feature>
<dbReference type="PANTHER" id="PTHR23167:SF54">
    <property type="entry name" value="[F-ACTIN]-MONOOXYGENASE MICAL"/>
    <property type="match status" value="1"/>
</dbReference>
<comment type="catalytic activity">
    <reaction evidence="15">
        <text>L-methionyl-[F-actin] + NADPH + O2 + H(+) = L-methionyl-(R)-S-oxide-[F-actin] + NADP(+) + H2O</text>
        <dbReference type="Rhea" id="RHEA:51308"/>
        <dbReference type="Rhea" id="RHEA-COMP:12953"/>
        <dbReference type="Rhea" id="RHEA-COMP:12956"/>
        <dbReference type="ChEBI" id="CHEBI:15377"/>
        <dbReference type="ChEBI" id="CHEBI:15378"/>
        <dbReference type="ChEBI" id="CHEBI:15379"/>
        <dbReference type="ChEBI" id="CHEBI:16044"/>
        <dbReference type="ChEBI" id="CHEBI:45764"/>
        <dbReference type="ChEBI" id="CHEBI:57783"/>
        <dbReference type="ChEBI" id="CHEBI:58349"/>
        <dbReference type="EC" id="1.14.13.225"/>
    </reaction>
</comment>
<dbReference type="SUPFAM" id="SSF47576">
    <property type="entry name" value="Calponin-homology domain, CH-domain"/>
    <property type="match status" value="1"/>
</dbReference>
<dbReference type="InterPro" id="IPR036872">
    <property type="entry name" value="CH_dom_sf"/>
</dbReference>
<feature type="compositionally biased region" description="Polar residues" evidence="18">
    <location>
        <begin position="1810"/>
        <end position="1825"/>
    </location>
</feature>
<dbReference type="Pfam" id="PF25413">
    <property type="entry name" value="Rossman_Mical"/>
    <property type="match status" value="1"/>
</dbReference>
<dbReference type="PROSITE" id="PS00478">
    <property type="entry name" value="LIM_DOMAIN_1"/>
    <property type="match status" value="1"/>
</dbReference>
<dbReference type="CDD" id="cd22198">
    <property type="entry name" value="CH_MICAL_EHBP-like"/>
    <property type="match status" value="1"/>
</dbReference>
<feature type="compositionally biased region" description="Basic and acidic residues" evidence="18">
    <location>
        <begin position="1240"/>
        <end position="1255"/>
    </location>
</feature>
<dbReference type="Gene3D" id="3.50.50.60">
    <property type="entry name" value="FAD/NAD(P)-binding domain"/>
    <property type="match status" value="1"/>
</dbReference>
<name>A0A8S3ZCF6_9EUPU</name>
<feature type="region of interest" description="Disordered" evidence="18">
    <location>
        <begin position="1155"/>
        <end position="1189"/>
    </location>
</feature>
<comment type="similarity">
    <text evidence="3">Belongs to the Mical family.</text>
</comment>
<evidence type="ECO:0000259" key="21">
    <source>
        <dbReference type="PROSITE" id="PS51848"/>
    </source>
</evidence>
<evidence type="ECO:0000256" key="12">
    <source>
        <dbReference type="ARBA" id="ARBA00023033"/>
    </source>
</evidence>
<feature type="compositionally biased region" description="Polar residues" evidence="18">
    <location>
        <begin position="2069"/>
        <end position="2079"/>
    </location>
</feature>
<feature type="region of interest" description="Disordered" evidence="18">
    <location>
        <begin position="1402"/>
        <end position="1444"/>
    </location>
</feature>
<feature type="domain" description="BMERB" evidence="21">
    <location>
        <begin position="2287"/>
        <end position="2387"/>
    </location>
</feature>
<dbReference type="InterPro" id="IPR057494">
    <property type="entry name" value="Rossman_Mical"/>
</dbReference>
<keyword evidence="8" id="KW-0274">FAD</keyword>
<evidence type="ECO:0000256" key="15">
    <source>
        <dbReference type="ARBA" id="ARBA00049522"/>
    </source>
</evidence>
<feature type="compositionally biased region" description="Basic and acidic residues" evidence="18">
    <location>
        <begin position="1107"/>
        <end position="1121"/>
    </location>
</feature>
<feature type="compositionally biased region" description="Basic residues" evidence="18">
    <location>
        <begin position="1256"/>
        <end position="1267"/>
    </location>
</feature>
<keyword evidence="12" id="KW-0503">Monooxygenase</keyword>
<dbReference type="PROSITE" id="PS51848">
    <property type="entry name" value="BMERB"/>
    <property type="match status" value="1"/>
</dbReference>
<dbReference type="Pfam" id="PF00307">
    <property type="entry name" value="CH"/>
    <property type="match status" value="1"/>
</dbReference>
<feature type="compositionally biased region" description="Low complexity" evidence="18">
    <location>
        <begin position="1214"/>
        <end position="1223"/>
    </location>
</feature>
<feature type="region of interest" description="Disordered" evidence="18">
    <location>
        <begin position="1810"/>
        <end position="1836"/>
    </location>
</feature>
<dbReference type="PROSITE" id="PS50021">
    <property type="entry name" value="CH"/>
    <property type="match status" value="1"/>
</dbReference>
<accession>A0A8S3ZCF6</accession>
<dbReference type="GO" id="GO:0046872">
    <property type="term" value="F:metal ion binding"/>
    <property type="evidence" value="ECO:0007669"/>
    <property type="project" value="UniProtKB-KW"/>
</dbReference>
<evidence type="ECO:0000313" key="23">
    <source>
        <dbReference type="Proteomes" id="UP000678393"/>
    </source>
</evidence>
<dbReference type="SMART" id="SM00132">
    <property type="entry name" value="LIM"/>
    <property type="match status" value="1"/>
</dbReference>
<protein>
    <recommendedName>
        <fullName evidence="4">F-actin monooxygenase</fullName>
        <ecNumber evidence="4">1.14.13.225</ecNumber>
    </recommendedName>
</protein>
<feature type="compositionally biased region" description="Pro residues" evidence="18">
    <location>
        <begin position="1726"/>
        <end position="1735"/>
    </location>
</feature>
<keyword evidence="7 16" id="KW-0479">Metal-binding</keyword>
<feature type="compositionally biased region" description="Acidic residues" evidence="18">
    <location>
        <begin position="954"/>
        <end position="988"/>
    </location>
</feature>
<dbReference type="GO" id="GO:0005737">
    <property type="term" value="C:cytoplasm"/>
    <property type="evidence" value="ECO:0007669"/>
    <property type="project" value="UniProtKB-SubCell"/>
</dbReference>
<gene>
    <name evidence="22" type="ORF">CUNI_LOCUS12782</name>
</gene>